<organism evidence="1 2">
    <name type="scientific">Ideonella lacteola</name>
    <dbReference type="NCBI Taxonomy" id="2984193"/>
    <lineage>
        <taxon>Bacteria</taxon>
        <taxon>Pseudomonadati</taxon>
        <taxon>Pseudomonadota</taxon>
        <taxon>Betaproteobacteria</taxon>
        <taxon>Burkholderiales</taxon>
        <taxon>Sphaerotilaceae</taxon>
        <taxon>Ideonella</taxon>
    </lineage>
</organism>
<dbReference type="InterPro" id="IPR050792">
    <property type="entry name" value="ADP-ribosylglycohydrolase"/>
</dbReference>
<dbReference type="EMBL" id="JBBUTG010000009">
    <property type="protein sequence ID" value="MEK8032238.1"/>
    <property type="molecule type" value="Genomic_DNA"/>
</dbReference>
<keyword evidence="1" id="KW-0326">Glycosidase</keyword>
<dbReference type="RefSeq" id="WP_341426650.1">
    <property type="nucleotide sequence ID" value="NZ_JBBUTG010000009.1"/>
</dbReference>
<dbReference type="GO" id="GO:0016798">
    <property type="term" value="F:hydrolase activity, acting on glycosyl bonds"/>
    <property type="evidence" value="ECO:0007669"/>
    <property type="project" value="UniProtKB-KW"/>
</dbReference>
<dbReference type="SUPFAM" id="SSF101478">
    <property type="entry name" value="ADP-ribosylglycohydrolase"/>
    <property type="match status" value="1"/>
</dbReference>
<evidence type="ECO:0000313" key="1">
    <source>
        <dbReference type="EMBL" id="MEK8032238.1"/>
    </source>
</evidence>
<dbReference type="PANTHER" id="PTHR16222:SF12">
    <property type="entry name" value="ADP-RIBOSYLGLYCOHYDROLASE-RELATED"/>
    <property type="match status" value="1"/>
</dbReference>
<dbReference type="Gene3D" id="1.10.4080.10">
    <property type="entry name" value="ADP-ribosylation/Crystallin J1"/>
    <property type="match status" value="1"/>
</dbReference>
<evidence type="ECO:0000313" key="2">
    <source>
        <dbReference type="Proteomes" id="UP001371218"/>
    </source>
</evidence>
<gene>
    <name evidence="1" type="ORF">AACH06_15525</name>
</gene>
<dbReference type="InterPro" id="IPR005502">
    <property type="entry name" value="Ribosyl_crysJ1"/>
</dbReference>
<name>A0ABU9BS06_9BURK</name>
<dbReference type="PANTHER" id="PTHR16222">
    <property type="entry name" value="ADP-RIBOSYLGLYCOHYDROLASE"/>
    <property type="match status" value="1"/>
</dbReference>
<comment type="caution">
    <text evidence="1">The sequence shown here is derived from an EMBL/GenBank/DDBJ whole genome shotgun (WGS) entry which is preliminary data.</text>
</comment>
<dbReference type="InterPro" id="IPR036705">
    <property type="entry name" value="Ribosyl_crysJ1_sf"/>
</dbReference>
<proteinExistence type="predicted"/>
<dbReference type="EC" id="3.2.2.-" evidence="1"/>
<reference evidence="1 2" key="1">
    <citation type="submission" date="2024-04" db="EMBL/GenBank/DDBJ databases">
        <title>Novel species of the genus Ideonella isolated from streams.</title>
        <authorList>
            <person name="Lu H."/>
        </authorList>
    </citation>
    <scope>NUCLEOTIDE SEQUENCE [LARGE SCALE GENOMIC DNA]</scope>
    <source>
        <strain evidence="1 2">DXS29W</strain>
    </source>
</reference>
<dbReference type="Pfam" id="PF03747">
    <property type="entry name" value="ADP_ribosyl_GH"/>
    <property type="match status" value="1"/>
</dbReference>
<accession>A0ABU9BS06</accession>
<protein>
    <submittedName>
        <fullName evidence="1">ADP-ribosylglycohydrolase family protein</fullName>
        <ecNumber evidence="1">3.2.2.-</ecNumber>
    </submittedName>
</protein>
<sequence>MSTNPRRVLAHRLTGCLWGTAVGDSVGLPFENLSRRSVRSIAREPLRQSLVFGRGMLSDDTEHTQLVALSLIEARRDVGRFRALLARRLRWWLLSGPPGVGSATARAILKLWFGANPASSGVHSAGNGPAMRAAILGVACGADGAWLVETVRASTCLTHTDPAAFEAALAVAVAAHAAPTVLAEPPEGVFDAWRRMYLAVSPNPDLLAAQWALMREGVAQRWSLDELAGQLGCPGGVTGYALHTVPAALYAWMCSPADLRRAVTAIIRCGGDTDSTAAIVGGIVGAGVGPSGVPVDWLSRMWAWPRGPSWMQRTSERLADALTESLAGPAGSATSPPWSQRAAEAAWWPFFLQRNLAMFGVVLAVFFIRTLRVGLAATSRALGLNPE</sequence>
<dbReference type="Proteomes" id="UP001371218">
    <property type="component" value="Unassembled WGS sequence"/>
</dbReference>
<keyword evidence="2" id="KW-1185">Reference proteome</keyword>
<keyword evidence="1" id="KW-0378">Hydrolase</keyword>